<proteinExistence type="predicted"/>
<evidence type="ECO:0000259" key="8">
    <source>
        <dbReference type="PROSITE" id="PS50893"/>
    </source>
</evidence>
<organism evidence="9 11">
    <name type="scientific">Enterocloster clostridioformis</name>
    <dbReference type="NCBI Taxonomy" id="1531"/>
    <lineage>
        <taxon>Bacteria</taxon>
        <taxon>Bacillati</taxon>
        <taxon>Bacillota</taxon>
        <taxon>Clostridia</taxon>
        <taxon>Lachnospirales</taxon>
        <taxon>Lachnospiraceae</taxon>
        <taxon>Enterocloster</taxon>
    </lineage>
</organism>
<dbReference type="FunFam" id="3.40.50.300:FF:000287">
    <property type="entry name" value="Multidrug ABC transporter ATP-binding protein"/>
    <property type="match status" value="1"/>
</dbReference>
<keyword evidence="6" id="KW-1133">Transmembrane helix</keyword>
<dbReference type="Proteomes" id="UP000095512">
    <property type="component" value="Unassembled WGS sequence"/>
</dbReference>
<evidence type="ECO:0000313" key="10">
    <source>
        <dbReference type="EMBL" id="SQB11365.1"/>
    </source>
</evidence>
<evidence type="ECO:0000256" key="7">
    <source>
        <dbReference type="ARBA" id="ARBA00023136"/>
    </source>
</evidence>
<dbReference type="PROSITE" id="PS50893">
    <property type="entry name" value="ABC_TRANSPORTER_2"/>
    <property type="match status" value="1"/>
</dbReference>
<accession>A0A174UKH4</accession>
<dbReference type="InterPro" id="IPR039421">
    <property type="entry name" value="Type_1_exporter"/>
</dbReference>
<dbReference type="GO" id="GO:0005886">
    <property type="term" value="C:plasma membrane"/>
    <property type="evidence" value="ECO:0007669"/>
    <property type="project" value="UniProtKB-SubCell"/>
</dbReference>
<dbReference type="InterPro" id="IPR003439">
    <property type="entry name" value="ABC_transporter-like_ATP-bd"/>
</dbReference>
<evidence type="ECO:0000256" key="2">
    <source>
        <dbReference type="ARBA" id="ARBA00022448"/>
    </source>
</evidence>
<dbReference type="InterPro" id="IPR017871">
    <property type="entry name" value="ABC_transporter-like_CS"/>
</dbReference>
<dbReference type="AlphaFoldDB" id="A0A174UKH4"/>
<dbReference type="InterPro" id="IPR003593">
    <property type="entry name" value="AAA+_ATPase"/>
</dbReference>
<sequence length="309" mass="34130">MDGRISLPYCMTFLFCAFTVYSDLETMGNSAFLSKKINTELDRLEEVTNIPKMDTITDKLNPANYEISLKDVSFGYGSRKIIENISLNIPEHTTCAIVGPSGSGKTTLCSLIARFWDVQEGSVCIGGQNVKNYTADSVLDCISMVFQKVYLFHDTIENNIKFGNPKATLDEVMEAAKRACCHDFIMALPDGYQTVIGESGSTLSGGEKQRISIARAILKDAPIVILDEATSSGDPENEQALLSAIEELTKNKTLISIAHRLSTVQKADQIIVIDNGQIRQKGTHKQLSQEDGIYRNFLKLRVEATGWQL</sequence>
<dbReference type="Pfam" id="PF00005">
    <property type="entry name" value="ABC_tran"/>
    <property type="match status" value="1"/>
</dbReference>
<evidence type="ECO:0000313" key="12">
    <source>
        <dbReference type="Proteomes" id="UP000251853"/>
    </source>
</evidence>
<evidence type="ECO:0000256" key="1">
    <source>
        <dbReference type="ARBA" id="ARBA00004651"/>
    </source>
</evidence>
<dbReference type="Proteomes" id="UP000251853">
    <property type="component" value="Unassembled WGS sequence"/>
</dbReference>
<reference evidence="10 12" key="2">
    <citation type="submission" date="2018-06" db="EMBL/GenBank/DDBJ databases">
        <authorList>
            <consortium name="Pathogen Informatics"/>
            <person name="Doyle S."/>
        </authorList>
    </citation>
    <scope>NUCLEOTIDE SEQUENCE [LARGE SCALE GENOMIC DNA]</scope>
    <source>
        <strain evidence="10 12">NCTC11224</strain>
    </source>
</reference>
<protein>
    <submittedName>
        <fullName evidence="9">Putative multidrug export ATP-binding/permease</fullName>
        <ecNumber evidence="9">3.6.3.-</ecNumber>
    </submittedName>
</protein>
<dbReference type="Gene3D" id="3.40.50.300">
    <property type="entry name" value="P-loop containing nucleotide triphosphate hydrolases"/>
    <property type="match status" value="1"/>
</dbReference>
<comment type="subcellular location">
    <subcellularLocation>
        <location evidence="1">Cell membrane</location>
        <topology evidence="1">Multi-pass membrane protein</topology>
    </subcellularLocation>
</comment>
<keyword evidence="7" id="KW-0472">Membrane</keyword>
<name>A0A174UKH4_9FIRM</name>
<dbReference type="InterPro" id="IPR036640">
    <property type="entry name" value="ABC1_TM_sf"/>
</dbReference>
<keyword evidence="12" id="KW-1185">Reference proteome</keyword>
<keyword evidence="9" id="KW-0378">Hydrolase</keyword>
<dbReference type="EMBL" id="CZAB01000123">
    <property type="protein sequence ID" value="CUQ22923.1"/>
    <property type="molecule type" value="Genomic_DNA"/>
</dbReference>
<reference evidence="9 11" key="1">
    <citation type="submission" date="2015-09" db="EMBL/GenBank/DDBJ databases">
        <authorList>
            <consortium name="Pathogen Informatics"/>
        </authorList>
    </citation>
    <scope>NUCLEOTIDE SEQUENCE [LARGE SCALE GENOMIC DNA]</scope>
    <source>
        <strain evidence="9 11">2789STDY5834865</strain>
    </source>
</reference>
<evidence type="ECO:0000313" key="9">
    <source>
        <dbReference type="EMBL" id="CUQ22923.1"/>
    </source>
</evidence>
<dbReference type="PANTHER" id="PTHR24221">
    <property type="entry name" value="ATP-BINDING CASSETTE SUB-FAMILY B"/>
    <property type="match status" value="1"/>
</dbReference>
<dbReference type="GO" id="GO:0034040">
    <property type="term" value="F:ATPase-coupled lipid transmembrane transporter activity"/>
    <property type="evidence" value="ECO:0007669"/>
    <property type="project" value="TreeGrafter"/>
</dbReference>
<keyword evidence="5 9" id="KW-0067">ATP-binding</keyword>
<keyword evidence="4" id="KW-0547">Nucleotide-binding</keyword>
<dbReference type="PANTHER" id="PTHR24221:SF397">
    <property type="entry name" value="ABC TRANSPORTER, ATP-BINDING TRANSMEMBRANE PROTEIN"/>
    <property type="match status" value="1"/>
</dbReference>
<feature type="domain" description="ABC transporter" evidence="8">
    <location>
        <begin position="67"/>
        <end position="300"/>
    </location>
</feature>
<dbReference type="SMART" id="SM00382">
    <property type="entry name" value="AAA"/>
    <property type="match status" value="1"/>
</dbReference>
<dbReference type="Gene3D" id="1.20.1560.10">
    <property type="entry name" value="ABC transporter type 1, transmembrane domain"/>
    <property type="match status" value="1"/>
</dbReference>
<evidence type="ECO:0000313" key="11">
    <source>
        <dbReference type="Proteomes" id="UP000095512"/>
    </source>
</evidence>
<dbReference type="InterPro" id="IPR027417">
    <property type="entry name" value="P-loop_NTPase"/>
</dbReference>
<evidence type="ECO:0000256" key="4">
    <source>
        <dbReference type="ARBA" id="ARBA00022741"/>
    </source>
</evidence>
<evidence type="ECO:0000256" key="3">
    <source>
        <dbReference type="ARBA" id="ARBA00022692"/>
    </source>
</evidence>
<gene>
    <name evidence="9" type="primary">msbA_5</name>
    <name evidence="9" type="ORF">ERS852480_05205</name>
    <name evidence="10" type="ORF">NCTC11224_02725</name>
</gene>
<keyword evidence="2" id="KW-0813">Transport</keyword>
<dbReference type="SUPFAM" id="SSF52540">
    <property type="entry name" value="P-loop containing nucleoside triphosphate hydrolases"/>
    <property type="match status" value="1"/>
</dbReference>
<evidence type="ECO:0000256" key="6">
    <source>
        <dbReference type="ARBA" id="ARBA00022989"/>
    </source>
</evidence>
<dbReference type="EC" id="3.6.3.-" evidence="9"/>
<dbReference type="GO" id="GO:0005524">
    <property type="term" value="F:ATP binding"/>
    <property type="evidence" value="ECO:0007669"/>
    <property type="project" value="UniProtKB-KW"/>
</dbReference>
<keyword evidence="3" id="KW-0812">Transmembrane</keyword>
<dbReference type="PROSITE" id="PS00211">
    <property type="entry name" value="ABC_TRANSPORTER_1"/>
    <property type="match status" value="1"/>
</dbReference>
<dbReference type="GO" id="GO:0016887">
    <property type="term" value="F:ATP hydrolysis activity"/>
    <property type="evidence" value="ECO:0007669"/>
    <property type="project" value="InterPro"/>
</dbReference>
<dbReference type="EMBL" id="UAVW01000009">
    <property type="protein sequence ID" value="SQB11365.1"/>
    <property type="molecule type" value="Genomic_DNA"/>
</dbReference>
<evidence type="ECO:0000256" key="5">
    <source>
        <dbReference type="ARBA" id="ARBA00022840"/>
    </source>
</evidence>